<keyword evidence="1" id="KW-0812">Transmembrane</keyword>
<proteinExistence type="predicted"/>
<dbReference type="Proteomes" id="UP000567179">
    <property type="component" value="Unassembled WGS sequence"/>
</dbReference>
<evidence type="ECO:0000259" key="2">
    <source>
        <dbReference type="Pfam" id="PF20152"/>
    </source>
</evidence>
<feature type="transmembrane region" description="Helical" evidence="1">
    <location>
        <begin position="6"/>
        <end position="30"/>
    </location>
</feature>
<feature type="transmembrane region" description="Helical" evidence="1">
    <location>
        <begin position="78"/>
        <end position="104"/>
    </location>
</feature>
<sequence length="296" mass="32416">MGAYDTTVGVLLLGLFFNTFLYGIVCVQFLTYKNHKFNDALWIKAIVAALFVVDTVHSAVSIYAGWQMAVTNFDNPSSLAIVSWTIPFTAVATAFAAILTQAFMSHRVYKLTASKPAVIVIGIFSAVGFVFGTYAGIRSGIIAEVKNFGVLKPFVICWLGSQTVADLLLTCILIYAFARSKTGFRKTDSVINRLIRGSIQTGLFVSIFALGDLFTFTLHGNTNLYAMFAYPIGRIYTNTLLDTLNSRIALKTIAYTETEEKSGAAPGDFRMHTQSQTYAENNKSDGKFNVETASQV</sequence>
<protein>
    <recommendedName>
        <fullName evidence="2">DUF6534 domain-containing protein</fullName>
    </recommendedName>
</protein>
<feature type="transmembrane region" description="Helical" evidence="1">
    <location>
        <begin position="116"/>
        <end position="135"/>
    </location>
</feature>
<dbReference type="EMBL" id="JAACJJ010000056">
    <property type="protein sequence ID" value="KAF5313269.1"/>
    <property type="molecule type" value="Genomic_DNA"/>
</dbReference>
<dbReference type="PANTHER" id="PTHR40465:SF1">
    <property type="entry name" value="DUF6534 DOMAIN-CONTAINING PROTEIN"/>
    <property type="match status" value="1"/>
</dbReference>
<gene>
    <name evidence="3" type="ORF">D9619_002579</name>
</gene>
<feature type="domain" description="DUF6534" evidence="2">
    <location>
        <begin position="163"/>
        <end position="247"/>
    </location>
</feature>
<dbReference type="InterPro" id="IPR045339">
    <property type="entry name" value="DUF6534"/>
</dbReference>
<feature type="transmembrane region" description="Helical" evidence="1">
    <location>
        <begin position="155"/>
        <end position="178"/>
    </location>
</feature>
<accession>A0A8H5AYG5</accession>
<evidence type="ECO:0000313" key="4">
    <source>
        <dbReference type="Proteomes" id="UP000567179"/>
    </source>
</evidence>
<keyword evidence="1" id="KW-1133">Transmembrane helix</keyword>
<dbReference type="AlphaFoldDB" id="A0A8H5AYG5"/>
<keyword evidence="4" id="KW-1185">Reference proteome</keyword>
<reference evidence="3 4" key="1">
    <citation type="journal article" date="2020" name="ISME J.">
        <title>Uncovering the hidden diversity of litter-decomposition mechanisms in mushroom-forming fungi.</title>
        <authorList>
            <person name="Floudas D."/>
            <person name="Bentzer J."/>
            <person name="Ahren D."/>
            <person name="Johansson T."/>
            <person name="Persson P."/>
            <person name="Tunlid A."/>
        </authorList>
    </citation>
    <scope>NUCLEOTIDE SEQUENCE [LARGE SCALE GENOMIC DNA]</scope>
    <source>
        <strain evidence="3 4">CBS 101986</strain>
    </source>
</reference>
<dbReference type="PANTHER" id="PTHR40465">
    <property type="entry name" value="CHROMOSOME 1, WHOLE GENOME SHOTGUN SEQUENCE"/>
    <property type="match status" value="1"/>
</dbReference>
<dbReference type="OrthoDB" id="2562493at2759"/>
<name>A0A8H5AYG5_9AGAR</name>
<evidence type="ECO:0000256" key="1">
    <source>
        <dbReference type="SAM" id="Phobius"/>
    </source>
</evidence>
<feature type="transmembrane region" description="Helical" evidence="1">
    <location>
        <begin position="42"/>
        <end position="66"/>
    </location>
</feature>
<organism evidence="3 4">
    <name type="scientific">Psilocybe cf. subviscida</name>
    <dbReference type="NCBI Taxonomy" id="2480587"/>
    <lineage>
        <taxon>Eukaryota</taxon>
        <taxon>Fungi</taxon>
        <taxon>Dikarya</taxon>
        <taxon>Basidiomycota</taxon>
        <taxon>Agaricomycotina</taxon>
        <taxon>Agaricomycetes</taxon>
        <taxon>Agaricomycetidae</taxon>
        <taxon>Agaricales</taxon>
        <taxon>Agaricineae</taxon>
        <taxon>Strophariaceae</taxon>
        <taxon>Psilocybe</taxon>
    </lineage>
</organism>
<keyword evidence="1" id="KW-0472">Membrane</keyword>
<dbReference type="Pfam" id="PF20152">
    <property type="entry name" value="DUF6534"/>
    <property type="match status" value="1"/>
</dbReference>
<comment type="caution">
    <text evidence="3">The sequence shown here is derived from an EMBL/GenBank/DDBJ whole genome shotgun (WGS) entry which is preliminary data.</text>
</comment>
<evidence type="ECO:0000313" key="3">
    <source>
        <dbReference type="EMBL" id="KAF5313269.1"/>
    </source>
</evidence>
<feature type="transmembrane region" description="Helical" evidence="1">
    <location>
        <begin position="199"/>
        <end position="218"/>
    </location>
</feature>